<name>A0A2T4AAQ2_TRIHA</name>
<organism evidence="4 5">
    <name type="scientific">Trichoderma harzianum CBS 226.95</name>
    <dbReference type="NCBI Taxonomy" id="983964"/>
    <lineage>
        <taxon>Eukaryota</taxon>
        <taxon>Fungi</taxon>
        <taxon>Dikarya</taxon>
        <taxon>Ascomycota</taxon>
        <taxon>Pezizomycotina</taxon>
        <taxon>Sordariomycetes</taxon>
        <taxon>Hypocreomycetidae</taxon>
        <taxon>Hypocreales</taxon>
        <taxon>Hypocreaceae</taxon>
        <taxon>Trichoderma</taxon>
    </lineage>
</organism>
<keyword evidence="5" id="KW-1185">Reference proteome</keyword>
<feature type="compositionally biased region" description="Low complexity" evidence="2">
    <location>
        <begin position="787"/>
        <end position="804"/>
    </location>
</feature>
<feature type="region of interest" description="Disordered" evidence="2">
    <location>
        <begin position="594"/>
        <end position="617"/>
    </location>
</feature>
<feature type="compositionally biased region" description="Polar residues" evidence="2">
    <location>
        <begin position="1206"/>
        <end position="1218"/>
    </location>
</feature>
<dbReference type="GeneID" id="36624652"/>
<feature type="region of interest" description="Disordered" evidence="2">
    <location>
        <begin position="1285"/>
        <end position="1319"/>
    </location>
</feature>
<feature type="compositionally biased region" description="Acidic residues" evidence="2">
    <location>
        <begin position="608"/>
        <end position="617"/>
    </location>
</feature>
<dbReference type="PANTHER" id="PTHR35870:SF6">
    <property type="entry name" value="MGS207 PROTEIN"/>
    <property type="match status" value="1"/>
</dbReference>
<evidence type="ECO:0000256" key="2">
    <source>
        <dbReference type="SAM" id="MobiDB-lite"/>
    </source>
</evidence>
<evidence type="ECO:0000313" key="5">
    <source>
        <dbReference type="Proteomes" id="UP000241690"/>
    </source>
</evidence>
<feature type="domain" description="Checkpoint protein RAD24-like helical bundle" evidence="3">
    <location>
        <begin position="995"/>
        <end position="1098"/>
    </location>
</feature>
<proteinExistence type="predicted"/>
<evidence type="ECO:0000313" key="4">
    <source>
        <dbReference type="EMBL" id="PTB54132.1"/>
    </source>
</evidence>
<feature type="region of interest" description="Disordered" evidence="2">
    <location>
        <begin position="642"/>
        <end position="677"/>
    </location>
</feature>
<feature type="compositionally biased region" description="Polar residues" evidence="2">
    <location>
        <begin position="507"/>
        <end position="521"/>
    </location>
</feature>
<dbReference type="STRING" id="983964.A0A2T4AAQ2"/>
<gene>
    <name evidence="4" type="ORF">M431DRAFT_482952</name>
</gene>
<feature type="compositionally biased region" description="Polar residues" evidence="2">
    <location>
        <begin position="556"/>
        <end position="566"/>
    </location>
</feature>
<accession>A0A2T4AAQ2</accession>
<dbReference type="Gene3D" id="3.40.50.300">
    <property type="entry name" value="P-loop containing nucleotide triphosphate hydrolases"/>
    <property type="match status" value="1"/>
</dbReference>
<dbReference type="InterPro" id="IPR027417">
    <property type="entry name" value="P-loop_NTPase"/>
</dbReference>
<feature type="region of interest" description="Disordered" evidence="2">
    <location>
        <begin position="778"/>
        <end position="806"/>
    </location>
</feature>
<feature type="compositionally biased region" description="Polar residues" evidence="2">
    <location>
        <begin position="540"/>
        <end position="549"/>
    </location>
</feature>
<sequence length="1343" mass="148766">MSGILSYIPGASLLVGRPKKAIDLPSVEIHHIETHADRRARCLKHLLKANHANYAILWNDLRFDNHNVHILSSAYLLGANEKQLHDIYNDEIKDLVPWEPSPSELIDEDWRDFLGDKEYQRAFVDYYEDKLAMEFAYDWKQELQHFLFSGEEPLFHGLIGGLGHPLIHLGYAYEVDSREVAMEALALTSVQYNFFHKYLDNGSYTKPSPLKSRAPLDLLVQMSKDSRFDKVPEDLPLNDLEALLDKNESLLLEYWNGWDLDEDPKKQFELSQEAAVALLVATVQPGTHAYDFYFVHLLTTSHAVRILLPFLPPKHHVTLVREWWLFVLAVFIIKDRPLPDPDSVESDLKGKNWKYVEDKALNSPWSKDAHFVKAIRAIREAARTWGDVHERYLRAAVTFVDNFYALMPVSSSFSLSYHGSDCLMPNSANLSALISCTISGPCCTLNTLSAPPIAAAGLISYLYPASHSRLAWNLHSPDDSVALMAPPAKRRRRNTVEASQDEDEQPKANTLTNFLLSSPNSPAKLRAPTSSPSPVKKRTANGQSSSNGSPLRPSRSLKNGTSFSSPKKTRAASKVDDKAKTADLKTLFSKQAQKVARPGLGTDRTTEPIDDLITDPISDDDEISELKASSSSVVGQHVRKRLKGASGAAHSVPSSSLSMSQRFLKPSRPASADTLNDDLRPWSERFGPRNLDELAVHKKKVSDVRKWIEDVMGGRMRQRLLILKGAAGTGKTTTVRLLANDMGSEILEWKNPAGNSTTGFVSASAQFEDFLGRGGKFGALDLEEPEPSSTPASSNNASQPPNNNGKKMILIEEFPNTFSRSSTALSSFRRSILQYLATQTPSLHAFGQQRRVEPITPVIIIISETLLTTTSASADSLTAHRLLGPEILRHPGVGLIEFNAIAPSLLAKALELVVQKESRKSGRRRTPGPLVLKRLGEIGDIRSAISSLEFLCLKGDQDADWGSKVTFTKQKKGAKDGIALTRGEEESLEQISQREASLGIFHAVGKVVYNKRDDMPSNDPAEKLPSYLSQYSRPKASLVSVDSLIDETGTDTHTFISALHENYVLSCEGTDPMDLSTPMDYVNECIEYLSLADLLSPSRDVFFGGRGGFSGNFGDSASHVLRQDEITFQVAVRGMLFSLPNPVKRKTWTMQKGSDAFKMFYPTSLKLWRTKEEIEGLIDVWSGKVLRGEANLPSRNIMDGASIFRRTQTSGTSNQKQAGTAPVSKDANQEEEERDSSPIPTLGSTARRELLLDRLPYMAQIARGRKTGGRQRDLEKIVSFSGVNVAPDDESDANEEVAMGETWATDKPSEEATPRKKRMGIKTGTVTGLLKQKLVLSDDDIED</sequence>
<dbReference type="Pfam" id="PF14027">
    <property type="entry name" value="Questin_oxidase"/>
    <property type="match status" value="1"/>
</dbReference>
<dbReference type="Pfam" id="PF25812">
    <property type="entry name" value="RAD24_helical"/>
    <property type="match status" value="1"/>
</dbReference>
<dbReference type="RefSeq" id="XP_024773809.1">
    <property type="nucleotide sequence ID" value="XM_024916083.1"/>
</dbReference>
<dbReference type="PANTHER" id="PTHR35870">
    <property type="entry name" value="PROTEIN, PUTATIVE (AFU_ORTHOLOGUE AFUA_5G03330)-RELATED"/>
    <property type="match status" value="1"/>
</dbReference>
<reference evidence="4 5" key="1">
    <citation type="submission" date="2016-07" db="EMBL/GenBank/DDBJ databases">
        <title>Multiple horizontal gene transfer events from other fungi enriched the ability of initially mycotrophic Trichoderma (Ascomycota) to feed on dead plant biomass.</title>
        <authorList>
            <consortium name="DOE Joint Genome Institute"/>
            <person name="Aerts A."/>
            <person name="Atanasova L."/>
            <person name="Chenthamara K."/>
            <person name="Zhang J."/>
            <person name="Grujic M."/>
            <person name="Henrissat B."/>
            <person name="Kuo A."/>
            <person name="Salamov A."/>
            <person name="Lipzen A."/>
            <person name="Labutti K."/>
            <person name="Barry K."/>
            <person name="Miao Y."/>
            <person name="Rahimi M.J."/>
            <person name="Shen Q."/>
            <person name="Grigoriev I.V."/>
            <person name="Kubicek C.P."/>
            <person name="Druzhinina I.S."/>
        </authorList>
    </citation>
    <scope>NUCLEOTIDE SEQUENCE [LARGE SCALE GENOMIC DNA]</scope>
    <source>
        <strain evidence="4 5">CBS 226.95</strain>
    </source>
</reference>
<feature type="compositionally biased region" description="Polar residues" evidence="2">
    <location>
        <begin position="652"/>
        <end position="661"/>
    </location>
</feature>
<feature type="region of interest" description="Disordered" evidence="2">
    <location>
        <begin position="1206"/>
        <end position="1245"/>
    </location>
</feature>
<evidence type="ECO:0000256" key="1">
    <source>
        <dbReference type="ARBA" id="ARBA00023002"/>
    </source>
</evidence>
<keyword evidence="1" id="KW-0560">Oxidoreductase</keyword>
<feature type="region of interest" description="Disordered" evidence="2">
    <location>
        <begin position="483"/>
        <end position="578"/>
    </location>
</feature>
<dbReference type="InterPro" id="IPR025337">
    <property type="entry name" value="Questin_oxidase-like"/>
</dbReference>
<dbReference type="Pfam" id="PF03215">
    <property type="entry name" value="Rad17"/>
    <property type="match status" value="1"/>
</dbReference>
<dbReference type="GO" id="GO:0016491">
    <property type="term" value="F:oxidoreductase activity"/>
    <property type="evidence" value="ECO:0007669"/>
    <property type="project" value="UniProtKB-KW"/>
</dbReference>
<dbReference type="EMBL" id="KZ679681">
    <property type="protein sequence ID" value="PTB54132.1"/>
    <property type="molecule type" value="Genomic_DNA"/>
</dbReference>
<dbReference type="SUPFAM" id="SSF52540">
    <property type="entry name" value="P-loop containing nucleoside triphosphate hydrolases"/>
    <property type="match status" value="1"/>
</dbReference>
<protein>
    <recommendedName>
        <fullName evidence="3">Checkpoint protein RAD24-like helical bundle domain-containing protein</fullName>
    </recommendedName>
</protein>
<dbReference type="Proteomes" id="UP000241690">
    <property type="component" value="Unassembled WGS sequence"/>
</dbReference>
<evidence type="ECO:0000259" key="3">
    <source>
        <dbReference type="Pfam" id="PF25812"/>
    </source>
</evidence>
<dbReference type="InterPro" id="IPR057927">
    <property type="entry name" value="RAD24-like_helical"/>
</dbReference>